<dbReference type="Gene3D" id="3.40.50.300">
    <property type="entry name" value="P-loop containing nucleotide triphosphate hydrolases"/>
    <property type="match status" value="1"/>
</dbReference>
<accession>A0A7W8QHU2</accession>
<dbReference type="AlphaFoldDB" id="A0A7W8QHU2"/>
<dbReference type="SUPFAM" id="SSF52540">
    <property type="entry name" value="P-loop containing nucleoside triphosphate hydrolases"/>
    <property type="match status" value="1"/>
</dbReference>
<dbReference type="EMBL" id="JACHDB010000001">
    <property type="protein sequence ID" value="MBB5430742.1"/>
    <property type="molecule type" value="Genomic_DNA"/>
</dbReference>
<dbReference type="SMART" id="SM00028">
    <property type="entry name" value="TPR"/>
    <property type="match status" value="4"/>
</dbReference>
<dbReference type="PANTHER" id="PTHR47691:SF3">
    <property type="entry name" value="HTH-TYPE TRANSCRIPTIONAL REGULATOR RV0890C-RELATED"/>
    <property type="match status" value="1"/>
</dbReference>
<dbReference type="InterPro" id="IPR019734">
    <property type="entry name" value="TPR_rpt"/>
</dbReference>
<comment type="caution">
    <text evidence="2">The sequence shown here is derived from an EMBL/GenBank/DDBJ whole genome shotgun (WGS) entry which is preliminary data.</text>
</comment>
<reference evidence="2 3" key="1">
    <citation type="submission" date="2020-08" db="EMBL/GenBank/DDBJ databases">
        <title>Sequencing the genomes of 1000 actinobacteria strains.</title>
        <authorList>
            <person name="Klenk H.-P."/>
        </authorList>
    </citation>
    <scope>NUCLEOTIDE SEQUENCE [LARGE SCALE GENOMIC DNA]</scope>
    <source>
        <strain evidence="2 3">DSM 44551</strain>
    </source>
</reference>
<dbReference type="InterPro" id="IPR027417">
    <property type="entry name" value="P-loop_NTPase"/>
</dbReference>
<dbReference type="Proteomes" id="UP000572635">
    <property type="component" value="Unassembled WGS sequence"/>
</dbReference>
<proteinExistence type="predicted"/>
<dbReference type="Gene3D" id="1.25.40.10">
    <property type="entry name" value="Tetratricopeptide repeat domain"/>
    <property type="match status" value="1"/>
</dbReference>
<organism evidence="2 3">
    <name type="scientific">Nocardiopsis composta</name>
    <dbReference type="NCBI Taxonomy" id="157465"/>
    <lineage>
        <taxon>Bacteria</taxon>
        <taxon>Bacillati</taxon>
        <taxon>Actinomycetota</taxon>
        <taxon>Actinomycetes</taxon>
        <taxon>Streptosporangiales</taxon>
        <taxon>Nocardiopsidaceae</taxon>
        <taxon>Nocardiopsis</taxon>
    </lineage>
</organism>
<dbReference type="PANTHER" id="PTHR47691">
    <property type="entry name" value="REGULATOR-RELATED"/>
    <property type="match status" value="1"/>
</dbReference>
<gene>
    <name evidence="2" type="ORF">HDA36_000826</name>
</gene>
<evidence type="ECO:0000313" key="2">
    <source>
        <dbReference type="EMBL" id="MBB5430742.1"/>
    </source>
</evidence>
<protein>
    <submittedName>
        <fullName evidence="2">Tetratricopeptide (TPR) repeat protein</fullName>
    </submittedName>
</protein>
<name>A0A7W8QHU2_9ACTN</name>
<evidence type="ECO:0000256" key="1">
    <source>
        <dbReference type="SAM" id="MobiDB-lite"/>
    </source>
</evidence>
<dbReference type="SUPFAM" id="SSF48452">
    <property type="entry name" value="TPR-like"/>
    <property type="match status" value="2"/>
</dbReference>
<keyword evidence="3" id="KW-1185">Reference proteome</keyword>
<sequence>MAPGSDPAVPDHPRPTGSSAPLHLNAATAVGGGRVLQAGTVHGGVHLYAAQTRDLPRHRPSAPGVLVDRAEETALLRADAEAARSLRTPRLRVLTGTGGVGKTAVAAAFLSAAAEDFPDGCLVADLAGFAPSGPADPAGVLDSFLRALGLRPAEIPADLAGRARLFQACTHGRSMALLLDNAAGAAQVVPLLPGEGGHLVVVTTRLHLPALLARGARFTPLGPLEPDDAAGLLESLVGGHRGDLAGSARGIAELCGNLPLALCAAAGRLVLRPERPAELMLEELGSERRRLSALSRDAEVSVRIALDASYLGLPPSAARLYRLLGLHPGPDFTAEDAALLAGADRYGAEEDVERLVAASLLEERGGRLAFHDLVRLHARQRCAEESPQERRAALDRLVGGVLRTAVEADFAVNPHRWHLGPGYAEAARRRPGRFAGRDAALEWLEAELATLESLVGLCAQSGRNEQAWQLCEALWGVFTLHKHYDAWFRTHRAGLAAAEALGEPAAQGRMRNALAAAHLNRRDAEAAIGHYRAALELWRGAGHGPGEAAALEGLGVAELVRGDPEAAAARFGQALELAEGAGEERAVALLHRHLGEALSDAGRPAEAAPHFRRALVFFDRIGDRYMVARTLVRAAAAHLEEGEADAAAADLEEALRAARQAGADLEEARVLDLTARLERVLGRRREAREVLLDALAIYRRIGAVEAEALERCLAEWDREDAAGGGGAGRPAR</sequence>
<dbReference type="RefSeq" id="WP_184388836.1">
    <property type="nucleotide sequence ID" value="NZ_BAAAJD010000214.1"/>
</dbReference>
<dbReference type="Pfam" id="PF13424">
    <property type="entry name" value="TPR_12"/>
    <property type="match status" value="1"/>
</dbReference>
<dbReference type="InterPro" id="IPR011990">
    <property type="entry name" value="TPR-like_helical_dom_sf"/>
</dbReference>
<evidence type="ECO:0000313" key="3">
    <source>
        <dbReference type="Proteomes" id="UP000572635"/>
    </source>
</evidence>
<feature type="region of interest" description="Disordered" evidence="1">
    <location>
        <begin position="1"/>
        <end position="21"/>
    </location>
</feature>